<dbReference type="eggNOG" id="ENOG5033W82">
    <property type="taxonomic scope" value="Bacteria"/>
</dbReference>
<dbReference type="Proteomes" id="UP000001549">
    <property type="component" value="Chromosome"/>
</dbReference>
<protein>
    <submittedName>
        <fullName evidence="2">Uncharacterized protein</fullName>
    </submittedName>
</protein>
<dbReference type="HOGENOM" id="CLU_073799_0_0_11"/>
<name>F8B152_9ACTN</name>
<dbReference type="AlphaFoldDB" id="F8B152"/>
<organism evidence="2 3">
    <name type="scientific">Candidatus Protofrankia datiscae</name>
    <dbReference type="NCBI Taxonomy" id="2716812"/>
    <lineage>
        <taxon>Bacteria</taxon>
        <taxon>Bacillati</taxon>
        <taxon>Actinomycetota</taxon>
        <taxon>Actinomycetes</taxon>
        <taxon>Frankiales</taxon>
        <taxon>Frankiaceae</taxon>
        <taxon>Protofrankia</taxon>
    </lineage>
</organism>
<gene>
    <name evidence="2" type="ordered locus">FsymDg_1304</name>
</gene>
<feature type="transmembrane region" description="Helical" evidence="1">
    <location>
        <begin position="58"/>
        <end position="79"/>
    </location>
</feature>
<reference evidence="2 3" key="1">
    <citation type="submission" date="2011-05" db="EMBL/GenBank/DDBJ databases">
        <title>Complete sequence of chromosome of Frankia symbiont of Datisca glomerata.</title>
        <authorList>
            <consortium name="US DOE Joint Genome Institute"/>
            <person name="Lucas S."/>
            <person name="Han J."/>
            <person name="Lapidus A."/>
            <person name="Cheng J.-F."/>
            <person name="Goodwin L."/>
            <person name="Pitluck S."/>
            <person name="Peters L."/>
            <person name="Mikhailova N."/>
            <person name="Chertkov O."/>
            <person name="Teshima H."/>
            <person name="Han C."/>
            <person name="Tapia R."/>
            <person name="Land M."/>
            <person name="Hauser L."/>
            <person name="Kyrpides N."/>
            <person name="Ivanova N."/>
            <person name="Pagani I."/>
            <person name="Berry A."/>
            <person name="Pawlowski K."/>
            <person name="Persson T."/>
            <person name="Vanden Heuvel B."/>
            <person name="Benson D."/>
            <person name="Woyke T."/>
        </authorList>
    </citation>
    <scope>NUCLEOTIDE SEQUENCE [LARGE SCALE GENOMIC DNA]</scope>
    <source>
        <strain evidence="3">4085684</strain>
    </source>
</reference>
<dbReference type="STRING" id="656024.FsymDg_1304"/>
<keyword evidence="3" id="KW-1185">Reference proteome</keyword>
<accession>F8B152</accession>
<evidence type="ECO:0000313" key="2">
    <source>
        <dbReference type="EMBL" id="AEH08788.1"/>
    </source>
</evidence>
<keyword evidence="1" id="KW-1133">Transmembrane helix</keyword>
<keyword evidence="1" id="KW-0812">Transmembrane</keyword>
<evidence type="ECO:0000313" key="3">
    <source>
        <dbReference type="Proteomes" id="UP000001549"/>
    </source>
</evidence>
<sequence>MLGAFWDAVGGKLADRWATVTAPALVFWLAGLAAWTRHRGGLHTLSEQTDWLDRQSPAVQTAAILTVLLAVLASGILVARGATPVLRLLEGYWPAWAGPLRRRLAGWLAARAATDQPAWQAAYARVRPPNTPTVDELAAYTRLERRRRRRPAAPGYFLPTPIGNILRAAERRPLDKYGLDTIILWPALPETTRADLLAARASLDAAVTTAVWGLLFCAFTPLTWLALPVGLAVAVGSVTLVVPARAQTFGDLVEAAYDQHRVLLYTQLRWPPPADPATERAEGARLTAYLWRGSDDTHPTFTPPPG</sequence>
<feature type="transmembrane region" description="Helical" evidence="1">
    <location>
        <begin position="20"/>
        <end position="38"/>
    </location>
</feature>
<dbReference type="RefSeq" id="WP_013872762.1">
    <property type="nucleotide sequence ID" value="NC_015656.1"/>
</dbReference>
<dbReference type="KEGG" id="fsy:FsymDg_1304"/>
<proteinExistence type="predicted"/>
<evidence type="ECO:0000256" key="1">
    <source>
        <dbReference type="SAM" id="Phobius"/>
    </source>
</evidence>
<keyword evidence="1" id="KW-0472">Membrane</keyword>
<dbReference type="EMBL" id="CP002801">
    <property type="protein sequence ID" value="AEH08788.1"/>
    <property type="molecule type" value="Genomic_DNA"/>
</dbReference>